<dbReference type="RefSeq" id="WP_116885045.1">
    <property type="nucleotide sequence ID" value="NZ_CAJKCJ010000047.1"/>
</dbReference>
<sequence length="115" mass="13270">MMIPLLVLVAWVLLTVWPLFFRRWKYWKYLLPLSNFIVVALGAWLLCYFQMERNFTRGAEAEAVSTTREYLKNGGDPAILSRKLEAVSDSPPPATPRGVMRHWLDAIPPLPEEQP</sequence>
<dbReference type="EMBL" id="JABAEW010000011">
    <property type="protein sequence ID" value="NMD86420.1"/>
    <property type="molecule type" value="Genomic_DNA"/>
</dbReference>
<name>A0A2U1APV0_9BACT</name>
<comment type="caution">
    <text evidence="3">The sequence shown here is derived from an EMBL/GenBank/DDBJ whole genome shotgun (WGS) entry which is preliminary data.</text>
</comment>
<feature type="transmembrane region" description="Helical" evidence="1">
    <location>
        <begin position="28"/>
        <end position="49"/>
    </location>
</feature>
<keyword evidence="1" id="KW-0812">Transmembrane</keyword>
<accession>A0A2U1APV0</accession>
<keyword evidence="4" id="KW-1185">Reference proteome</keyword>
<evidence type="ECO:0000313" key="3">
    <source>
        <dbReference type="EMBL" id="PVY38426.1"/>
    </source>
</evidence>
<evidence type="ECO:0000256" key="1">
    <source>
        <dbReference type="SAM" id="Phobius"/>
    </source>
</evidence>
<dbReference type="Proteomes" id="UP000245959">
    <property type="component" value="Unassembled WGS sequence"/>
</dbReference>
<dbReference type="GeneID" id="78296332"/>
<proteinExistence type="predicted"/>
<dbReference type="EMBL" id="QEKH01000026">
    <property type="protein sequence ID" value="PVY38426.1"/>
    <property type="molecule type" value="Genomic_DNA"/>
</dbReference>
<evidence type="ECO:0000313" key="2">
    <source>
        <dbReference type="EMBL" id="NMD86420.1"/>
    </source>
</evidence>
<evidence type="ECO:0000313" key="4">
    <source>
        <dbReference type="Proteomes" id="UP000245959"/>
    </source>
</evidence>
<dbReference type="AlphaFoldDB" id="A0A2U1APV0"/>
<dbReference type="Proteomes" id="UP000576225">
    <property type="component" value="Unassembled WGS sequence"/>
</dbReference>
<evidence type="ECO:0000313" key="5">
    <source>
        <dbReference type="Proteomes" id="UP000576225"/>
    </source>
</evidence>
<organism evidence="3 4">
    <name type="scientific">Victivallis vadensis</name>
    <dbReference type="NCBI Taxonomy" id="172901"/>
    <lineage>
        <taxon>Bacteria</taxon>
        <taxon>Pseudomonadati</taxon>
        <taxon>Lentisphaerota</taxon>
        <taxon>Lentisphaeria</taxon>
        <taxon>Victivallales</taxon>
        <taxon>Victivallaceae</taxon>
        <taxon>Victivallis</taxon>
    </lineage>
</organism>
<reference evidence="2 5" key="2">
    <citation type="submission" date="2020-04" db="EMBL/GenBank/DDBJ databases">
        <authorList>
            <person name="Hitch T.C.A."/>
            <person name="Wylensek D."/>
            <person name="Clavel T."/>
        </authorList>
    </citation>
    <scope>NUCLEOTIDE SEQUENCE [LARGE SCALE GENOMIC DNA]</scope>
    <source>
        <strain evidence="2 5">COR2-253-APC-1A</strain>
    </source>
</reference>
<reference evidence="3 4" key="1">
    <citation type="submission" date="2018-04" db="EMBL/GenBank/DDBJ databases">
        <title>Genomic Encyclopedia of Type Strains, Phase IV (KMG-IV): sequencing the most valuable type-strain genomes for metagenomic binning, comparative biology and taxonomic classification.</title>
        <authorList>
            <person name="Goeker M."/>
        </authorList>
    </citation>
    <scope>NUCLEOTIDE SEQUENCE [LARGE SCALE GENOMIC DNA]</scope>
    <source>
        <strain evidence="3 4">DSM 14823</strain>
    </source>
</reference>
<keyword evidence="1" id="KW-1133">Transmembrane helix</keyword>
<keyword evidence="1" id="KW-0472">Membrane</keyword>
<gene>
    <name evidence="3" type="ORF">C8D82_12619</name>
    <name evidence="2" type="ORF">HF882_07465</name>
</gene>
<protein>
    <submittedName>
        <fullName evidence="3">Uncharacterized protein</fullName>
    </submittedName>
</protein>